<gene>
    <name evidence="2" type="ORF">VNO78_27140</name>
</gene>
<dbReference type="AlphaFoldDB" id="A0AAN9XBT2"/>
<keyword evidence="1" id="KW-1133">Transmembrane helix</keyword>
<keyword evidence="1" id="KW-0472">Membrane</keyword>
<proteinExistence type="predicted"/>
<keyword evidence="1" id="KW-0812">Transmembrane</keyword>
<keyword evidence="3" id="KW-1185">Reference proteome</keyword>
<organism evidence="2 3">
    <name type="scientific">Psophocarpus tetragonolobus</name>
    <name type="common">Winged bean</name>
    <name type="synonym">Dolichos tetragonolobus</name>
    <dbReference type="NCBI Taxonomy" id="3891"/>
    <lineage>
        <taxon>Eukaryota</taxon>
        <taxon>Viridiplantae</taxon>
        <taxon>Streptophyta</taxon>
        <taxon>Embryophyta</taxon>
        <taxon>Tracheophyta</taxon>
        <taxon>Spermatophyta</taxon>
        <taxon>Magnoliopsida</taxon>
        <taxon>eudicotyledons</taxon>
        <taxon>Gunneridae</taxon>
        <taxon>Pentapetalae</taxon>
        <taxon>rosids</taxon>
        <taxon>fabids</taxon>
        <taxon>Fabales</taxon>
        <taxon>Fabaceae</taxon>
        <taxon>Papilionoideae</taxon>
        <taxon>50 kb inversion clade</taxon>
        <taxon>NPAAA clade</taxon>
        <taxon>indigoferoid/millettioid clade</taxon>
        <taxon>Phaseoleae</taxon>
        <taxon>Psophocarpus</taxon>
    </lineage>
</organism>
<sequence>MKDLVSVMEQVKGRVWVNMRKIVSVMELAMVTVLWVLVRMMELFKLRVLVTVMELFRLRVLVKMRELVSVMKLMPMKRKLVKNMAAPAEVTADKEVVKDVDKGVGSKKMNAKDIDDCKEG</sequence>
<reference evidence="2 3" key="1">
    <citation type="submission" date="2024-01" db="EMBL/GenBank/DDBJ databases">
        <title>The genomes of 5 underutilized Papilionoideae crops provide insights into root nodulation and disease resistanc.</title>
        <authorList>
            <person name="Jiang F."/>
        </authorList>
    </citation>
    <scope>NUCLEOTIDE SEQUENCE [LARGE SCALE GENOMIC DNA]</scope>
    <source>
        <strain evidence="2">DUOXIRENSHENG_FW03</strain>
        <tissue evidence="2">Leaves</tissue>
    </source>
</reference>
<name>A0AAN9XBT2_PSOTE</name>
<feature type="transmembrane region" description="Helical" evidence="1">
    <location>
        <begin position="21"/>
        <end position="38"/>
    </location>
</feature>
<evidence type="ECO:0000256" key="1">
    <source>
        <dbReference type="SAM" id="Phobius"/>
    </source>
</evidence>
<comment type="caution">
    <text evidence="2">The sequence shown here is derived from an EMBL/GenBank/DDBJ whole genome shotgun (WGS) entry which is preliminary data.</text>
</comment>
<accession>A0AAN9XBT2</accession>
<protein>
    <submittedName>
        <fullName evidence="2">Uncharacterized protein</fullName>
    </submittedName>
</protein>
<evidence type="ECO:0000313" key="2">
    <source>
        <dbReference type="EMBL" id="KAK7386804.1"/>
    </source>
</evidence>
<dbReference type="Proteomes" id="UP001386955">
    <property type="component" value="Unassembled WGS sequence"/>
</dbReference>
<evidence type="ECO:0000313" key="3">
    <source>
        <dbReference type="Proteomes" id="UP001386955"/>
    </source>
</evidence>
<dbReference type="EMBL" id="JAYMYS010000007">
    <property type="protein sequence ID" value="KAK7386804.1"/>
    <property type="molecule type" value="Genomic_DNA"/>
</dbReference>